<comment type="pathway">
    <text evidence="1">Lipid metabolism; fatty acid biosynthesis.</text>
</comment>
<dbReference type="InterPro" id="IPR014031">
    <property type="entry name" value="Ketoacyl_synth_C"/>
</dbReference>
<dbReference type="PANTHER" id="PTHR11712:SF320">
    <property type="entry name" value="BETA-KETOACYL SYNTHASE"/>
    <property type="match status" value="1"/>
</dbReference>
<keyword evidence="3 4" id="KW-0808">Transferase</keyword>
<evidence type="ECO:0000256" key="1">
    <source>
        <dbReference type="ARBA" id="ARBA00005194"/>
    </source>
</evidence>
<dbReference type="NCBIfam" id="NF006618">
    <property type="entry name" value="PRK09185.1"/>
    <property type="match status" value="1"/>
</dbReference>
<dbReference type="SMART" id="SM00825">
    <property type="entry name" value="PKS_KS"/>
    <property type="match status" value="1"/>
</dbReference>
<dbReference type="Proteomes" id="UP001321520">
    <property type="component" value="Chromosome"/>
</dbReference>
<dbReference type="InterPro" id="IPR018201">
    <property type="entry name" value="Ketoacyl_synth_AS"/>
</dbReference>
<dbReference type="PANTHER" id="PTHR11712">
    <property type="entry name" value="POLYKETIDE SYNTHASE-RELATED"/>
    <property type="match status" value="1"/>
</dbReference>
<evidence type="ECO:0000313" key="6">
    <source>
        <dbReference type="EMBL" id="WKD49942.1"/>
    </source>
</evidence>
<sequence>MNGCFLNHMGLACALGETEKDIIKSLFKGDTSFMRPDLDRIPGYHGYFGKIDFHLPEIPRLYEAYDCRNNRLALAVLQQIEGEISNSIARYSANRIGVVMGTSTSGIESGETYLKGHEEKNFNYRYQQQMGGLSSFIGEYLGIHGPQITVSTACSSSANAFASARRLISMDICDAVIVGGVDSLCDMTIRGFHSLGALSAGQTNPFSTNRDGINLGEAGAVFLMSKEPSGVCLSGIAASSDAYHMSAPHPKGRGAEICMRNALVDAGLEPFAIDYLNLHGTGTHHNDSMEATAVWNVFGDNIICSSTKPLTGHTLGAAGALEVAFCWLAIKYGQILPHYFDGNYDPHISHIQLFRYGDNSKCLRYVMSNSFAFGGNNCSVILSKLEI</sequence>
<keyword evidence="7" id="KW-1185">Reference proteome</keyword>
<dbReference type="PROSITE" id="PS00606">
    <property type="entry name" value="KS3_1"/>
    <property type="match status" value="1"/>
</dbReference>
<keyword evidence="6" id="KW-0012">Acyltransferase</keyword>
<evidence type="ECO:0000256" key="4">
    <source>
        <dbReference type="RuleBase" id="RU003694"/>
    </source>
</evidence>
<dbReference type="SUPFAM" id="SSF53901">
    <property type="entry name" value="Thiolase-like"/>
    <property type="match status" value="2"/>
</dbReference>
<evidence type="ECO:0000259" key="5">
    <source>
        <dbReference type="PROSITE" id="PS52004"/>
    </source>
</evidence>
<name>A0ABY9ECR5_9GAMM</name>
<dbReference type="Pfam" id="PF02801">
    <property type="entry name" value="Ketoacyl-synt_C"/>
    <property type="match status" value="1"/>
</dbReference>
<protein>
    <submittedName>
        <fullName evidence="6">Beta-ketoacyl-ACP synthase</fullName>
        <ecNumber evidence="6">2.3.1.179</ecNumber>
    </submittedName>
</protein>
<gene>
    <name evidence="6" type="ORF">M8T91_00485</name>
</gene>
<comment type="similarity">
    <text evidence="2 4">Belongs to the thiolase-like superfamily. Beta-ketoacyl-ACP synthases family.</text>
</comment>
<dbReference type="Gene3D" id="3.40.47.10">
    <property type="match status" value="1"/>
</dbReference>
<dbReference type="InterPro" id="IPR000794">
    <property type="entry name" value="Beta-ketoacyl_synthase"/>
</dbReference>
<organism evidence="6 7">
    <name type="scientific">Microbulbifer spongiae</name>
    <dbReference type="NCBI Taxonomy" id="2944933"/>
    <lineage>
        <taxon>Bacteria</taxon>
        <taxon>Pseudomonadati</taxon>
        <taxon>Pseudomonadota</taxon>
        <taxon>Gammaproteobacteria</taxon>
        <taxon>Cellvibrionales</taxon>
        <taxon>Microbulbiferaceae</taxon>
        <taxon>Microbulbifer</taxon>
    </lineage>
</organism>
<dbReference type="RefSeq" id="WP_301415788.1">
    <property type="nucleotide sequence ID" value="NZ_CP098023.1"/>
</dbReference>
<dbReference type="InterPro" id="IPR014030">
    <property type="entry name" value="Ketoacyl_synth_N"/>
</dbReference>
<feature type="domain" description="Ketosynthase family 3 (KS3)" evidence="5">
    <location>
        <begin position="1"/>
        <end position="384"/>
    </location>
</feature>
<evidence type="ECO:0000256" key="2">
    <source>
        <dbReference type="ARBA" id="ARBA00008467"/>
    </source>
</evidence>
<accession>A0ABY9ECR5</accession>
<dbReference type="GO" id="GO:0004315">
    <property type="term" value="F:3-oxoacyl-[acyl-carrier-protein] synthase activity"/>
    <property type="evidence" value="ECO:0007669"/>
    <property type="project" value="UniProtKB-EC"/>
</dbReference>
<dbReference type="Pfam" id="PF00109">
    <property type="entry name" value="ketoacyl-synt"/>
    <property type="match status" value="1"/>
</dbReference>
<dbReference type="InterPro" id="IPR020841">
    <property type="entry name" value="PKS_Beta-ketoAc_synthase_dom"/>
</dbReference>
<dbReference type="InterPro" id="IPR016039">
    <property type="entry name" value="Thiolase-like"/>
</dbReference>
<reference evidence="6 7" key="1">
    <citation type="submission" date="2022-05" db="EMBL/GenBank/DDBJ databases">
        <title>Microbulbifer sp. nov., isolated from sponge.</title>
        <authorList>
            <person name="Gao L."/>
        </authorList>
    </citation>
    <scope>NUCLEOTIDE SEQUENCE [LARGE SCALE GENOMIC DNA]</scope>
    <source>
        <strain evidence="6 7">MI-G</strain>
    </source>
</reference>
<evidence type="ECO:0000256" key="3">
    <source>
        <dbReference type="ARBA" id="ARBA00022679"/>
    </source>
</evidence>
<evidence type="ECO:0000313" key="7">
    <source>
        <dbReference type="Proteomes" id="UP001321520"/>
    </source>
</evidence>
<dbReference type="CDD" id="cd00834">
    <property type="entry name" value="KAS_I_II"/>
    <property type="match status" value="1"/>
</dbReference>
<dbReference type="PROSITE" id="PS52004">
    <property type="entry name" value="KS3_2"/>
    <property type="match status" value="1"/>
</dbReference>
<proteinExistence type="inferred from homology"/>
<dbReference type="EMBL" id="CP098023">
    <property type="protein sequence ID" value="WKD49942.1"/>
    <property type="molecule type" value="Genomic_DNA"/>
</dbReference>
<dbReference type="EC" id="2.3.1.179" evidence="6"/>